<evidence type="ECO:0000256" key="14">
    <source>
        <dbReference type="SAM" id="MobiDB-lite"/>
    </source>
</evidence>
<feature type="compositionally biased region" description="Low complexity" evidence="14">
    <location>
        <begin position="807"/>
        <end position="816"/>
    </location>
</feature>
<evidence type="ECO:0000256" key="12">
    <source>
        <dbReference type="PROSITE-ProRule" id="PRU00192"/>
    </source>
</evidence>
<evidence type="ECO:0000256" key="2">
    <source>
        <dbReference type="ARBA" id="ARBA00004496"/>
    </source>
</evidence>
<dbReference type="Pfam" id="PF00018">
    <property type="entry name" value="SH3_1"/>
    <property type="match status" value="1"/>
</dbReference>
<feature type="compositionally biased region" description="Low complexity" evidence="14">
    <location>
        <begin position="490"/>
        <end position="500"/>
    </location>
</feature>
<evidence type="ECO:0000256" key="8">
    <source>
        <dbReference type="ARBA" id="ARBA00023043"/>
    </source>
</evidence>
<dbReference type="PRINTS" id="PR00452">
    <property type="entry name" value="SH3DOMAIN"/>
</dbReference>
<dbReference type="InterPro" id="IPR002110">
    <property type="entry name" value="Ankyrin_rpt"/>
</dbReference>
<evidence type="ECO:0000256" key="11">
    <source>
        <dbReference type="PROSITE-ProRule" id="PRU00023"/>
    </source>
</evidence>
<dbReference type="CDD" id="cd17224">
    <property type="entry name" value="RA_ASPP1"/>
    <property type="match status" value="1"/>
</dbReference>
<feature type="region of interest" description="Disordered" evidence="14">
    <location>
        <begin position="374"/>
        <end position="548"/>
    </location>
</feature>
<feature type="compositionally biased region" description="Polar residues" evidence="14">
    <location>
        <begin position="656"/>
        <end position="665"/>
    </location>
</feature>
<comment type="subcellular location">
    <subcellularLocation>
        <location evidence="2">Cytoplasm</location>
    </subcellularLocation>
    <subcellularLocation>
        <location evidence="1">Nucleus</location>
    </subcellularLocation>
</comment>
<name>A0A099ZUK8_TINGU</name>
<keyword evidence="7" id="KW-0677">Repeat</keyword>
<dbReference type="InterPro" id="IPR047163">
    <property type="entry name" value="ASPP1/2"/>
</dbReference>
<dbReference type="SUPFAM" id="SSF48403">
    <property type="entry name" value="Ankyrin repeat"/>
    <property type="match status" value="1"/>
</dbReference>
<dbReference type="GO" id="GO:0005737">
    <property type="term" value="C:cytoplasm"/>
    <property type="evidence" value="ECO:0007669"/>
    <property type="project" value="UniProtKB-SubCell"/>
</dbReference>
<feature type="compositionally biased region" description="Polar residues" evidence="14">
    <location>
        <begin position="422"/>
        <end position="437"/>
    </location>
</feature>
<evidence type="ECO:0000256" key="1">
    <source>
        <dbReference type="ARBA" id="ARBA00004123"/>
    </source>
</evidence>
<feature type="coiled-coil region" evidence="13">
    <location>
        <begin position="215"/>
        <end position="242"/>
    </location>
</feature>
<evidence type="ECO:0000256" key="6">
    <source>
        <dbReference type="ARBA" id="ARBA00022703"/>
    </source>
</evidence>
<dbReference type="GO" id="GO:0045786">
    <property type="term" value="P:negative regulation of cell cycle"/>
    <property type="evidence" value="ECO:0007669"/>
    <property type="project" value="InterPro"/>
</dbReference>
<dbReference type="InterPro" id="IPR001452">
    <property type="entry name" value="SH3_domain"/>
</dbReference>
<dbReference type="InterPro" id="IPR048942">
    <property type="entry name" value="ASPP2-like_RA"/>
</dbReference>
<feature type="domain" description="SH3" evidence="15">
    <location>
        <begin position="1016"/>
        <end position="1078"/>
    </location>
</feature>
<organism evidence="16 17">
    <name type="scientific">Tinamus guttatus</name>
    <name type="common">White-throated tinamou</name>
    <dbReference type="NCBI Taxonomy" id="94827"/>
    <lineage>
        <taxon>Eukaryota</taxon>
        <taxon>Metazoa</taxon>
        <taxon>Chordata</taxon>
        <taxon>Craniata</taxon>
        <taxon>Vertebrata</taxon>
        <taxon>Euteleostomi</taxon>
        <taxon>Archelosauria</taxon>
        <taxon>Archosauria</taxon>
        <taxon>Dinosauria</taxon>
        <taxon>Saurischia</taxon>
        <taxon>Theropoda</taxon>
        <taxon>Coelurosauria</taxon>
        <taxon>Aves</taxon>
        <taxon>Palaeognathae</taxon>
        <taxon>Tinamiformes</taxon>
        <taxon>Tinamidae</taxon>
        <taxon>Tinamus</taxon>
    </lineage>
</organism>
<dbReference type="PROSITE" id="PS50002">
    <property type="entry name" value="SH3"/>
    <property type="match status" value="1"/>
</dbReference>
<feature type="region of interest" description="Disordered" evidence="14">
    <location>
        <begin position="617"/>
        <end position="682"/>
    </location>
</feature>
<keyword evidence="3 12" id="KW-0728">SH3 domain</keyword>
<dbReference type="Gene3D" id="3.10.20.90">
    <property type="entry name" value="Phosphatidylinositol 3-kinase Catalytic Subunit, Chain A, domain 1"/>
    <property type="match status" value="1"/>
</dbReference>
<dbReference type="Pfam" id="PF12796">
    <property type="entry name" value="Ank_2"/>
    <property type="match status" value="1"/>
</dbReference>
<keyword evidence="5" id="KW-0597">Phosphoprotein</keyword>
<evidence type="ECO:0000256" key="3">
    <source>
        <dbReference type="ARBA" id="ARBA00022443"/>
    </source>
</evidence>
<evidence type="ECO:0000256" key="5">
    <source>
        <dbReference type="ARBA" id="ARBA00022553"/>
    </source>
</evidence>
<feature type="compositionally biased region" description="Polar residues" evidence="14">
    <location>
        <begin position="374"/>
        <end position="388"/>
    </location>
</feature>
<feature type="coiled-coil region" evidence="13">
    <location>
        <begin position="122"/>
        <end position="190"/>
    </location>
</feature>
<protein>
    <submittedName>
        <fullName evidence="16">Apoptosis-stimulating of p53 protein 1</fullName>
    </submittedName>
</protein>
<dbReference type="GO" id="GO:0002039">
    <property type="term" value="F:p53 binding"/>
    <property type="evidence" value="ECO:0007669"/>
    <property type="project" value="InterPro"/>
</dbReference>
<dbReference type="STRING" id="94827.A0A099ZUK8"/>
<dbReference type="GO" id="GO:0006915">
    <property type="term" value="P:apoptotic process"/>
    <property type="evidence" value="ECO:0007669"/>
    <property type="project" value="UniProtKB-KW"/>
</dbReference>
<keyword evidence="17" id="KW-1185">Reference proteome</keyword>
<feature type="region of interest" description="Disordered" evidence="14">
    <location>
        <begin position="763"/>
        <end position="878"/>
    </location>
</feature>
<feature type="repeat" description="ANK" evidence="11">
    <location>
        <begin position="917"/>
        <end position="949"/>
    </location>
</feature>
<evidence type="ECO:0000313" key="17">
    <source>
        <dbReference type="Proteomes" id="UP000053641"/>
    </source>
</evidence>
<keyword evidence="8 11" id="KW-0040">ANK repeat</keyword>
<dbReference type="PROSITE" id="PS50088">
    <property type="entry name" value="ANK_REPEAT"/>
    <property type="match status" value="2"/>
</dbReference>
<dbReference type="GO" id="GO:0042981">
    <property type="term" value="P:regulation of apoptotic process"/>
    <property type="evidence" value="ECO:0007669"/>
    <property type="project" value="InterPro"/>
</dbReference>
<keyword evidence="4" id="KW-0963">Cytoplasm</keyword>
<dbReference type="SMART" id="SM00248">
    <property type="entry name" value="ANK"/>
    <property type="match status" value="2"/>
</dbReference>
<dbReference type="AlphaFoldDB" id="A0A099ZUK8"/>
<evidence type="ECO:0000256" key="7">
    <source>
        <dbReference type="ARBA" id="ARBA00022737"/>
    </source>
</evidence>
<dbReference type="PANTHER" id="PTHR24131">
    <property type="entry name" value="APOPTOSIS-STIMULATING OF P53 PROTEIN"/>
    <property type="match status" value="1"/>
</dbReference>
<reference evidence="16 17" key="1">
    <citation type="submission" date="2014-06" db="EMBL/GenBank/DDBJ databases">
        <title>Genome evolution of avian class.</title>
        <authorList>
            <person name="Zhang G."/>
            <person name="Li C."/>
        </authorList>
    </citation>
    <scope>NUCLEOTIDE SEQUENCE [LARGE SCALE GENOMIC DNA]</scope>
    <source>
        <strain evidence="16">BGI_N309</strain>
    </source>
</reference>
<dbReference type="SUPFAM" id="SSF50044">
    <property type="entry name" value="SH3-domain"/>
    <property type="match status" value="1"/>
</dbReference>
<dbReference type="Pfam" id="PF21801">
    <property type="entry name" value="ASPP2-like_RA"/>
    <property type="match status" value="1"/>
</dbReference>
<evidence type="ECO:0000256" key="10">
    <source>
        <dbReference type="ARBA" id="ARBA00061212"/>
    </source>
</evidence>
<dbReference type="PROSITE" id="PS50297">
    <property type="entry name" value="ANK_REP_REGION"/>
    <property type="match status" value="2"/>
</dbReference>
<evidence type="ECO:0000256" key="4">
    <source>
        <dbReference type="ARBA" id="ARBA00022490"/>
    </source>
</evidence>
<keyword evidence="6" id="KW-0053">Apoptosis</keyword>
<feature type="compositionally biased region" description="Pro residues" evidence="14">
    <location>
        <begin position="780"/>
        <end position="789"/>
    </location>
</feature>
<keyword evidence="13" id="KW-0175">Coiled coil</keyword>
<dbReference type="InterPro" id="IPR028319">
    <property type="entry name" value="ASPP1_RA"/>
</dbReference>
<evidence type="ECO:0000256" key="13">
    <source>
        <dbReference type="SAM" id="Coils"/>
    </source>
</evidence>
<comment type="similarity">
    <text evidence="10">Belongs to the ASPP family.</text>
</comment>
<feature type="compositionally biased region" description="Pro residues" evidence="14">
    <location>
        <begin position="850"/>
        <end position="861"/>
    </location>
</feature>
<evidence type="ECO:0000259" key="15">
    <source>
        <dbReference type="PROSITE" id="PS50002"/>
    </source>
</evidence>
<feature type="compositionally biased region" description="Pro residues" evidence="14">
    <location>
        <begin position="527"/>
        <end position="540"/>
    </location>
</feature>
<sequence length="1087" mass="120341">MILTVFLSNNEQILTEVPITPETTCRDVVEFCKEPGEGSCHLAEVWRGNERPIPFDHMMYDHLQKWGPRREEVKFFLRHEESPTESNEQSVRQVQNQRNGINIPVEKRTENGVGNPRVELTLSELQDMAARQQQQIENQQQMLVAKEQRLRYLKQQERRQQQSVSESEKLQKLKERVETQETKLKKIRAMRGQVDYSKIMNGNLSTEIEHISAMFQEKQQELQAAVLKVDQLTQQLEDLRKGKLNGFQSYNGQMTGPAAVELKKLYQELQIRNRLNQEQNSKLQQQKELLNKRNMEVAMMDKRINELRERLYKKKVEARQKENIPLNRINGTSSPQSSLSASGRVAAVGPYIQVPSAGTYAVPVDPVKPQSLTIASSSTHGRSKSVNDGNWPILKQSSAPVVKPPQISSTDWKESSMDTALKQGTISSQPLPTSVLGSTDKLGLDLGKVPPTAPGVSKQMPQNYGTYPSPVPLGAGSTNSLERRKDGSLPRPGSSVASRPRPVPLPPPSSIHQPSSSQQIQQRISVPPSPTYQPAGPPLFPGADGRPELPLTVAIRPFLADKGSRPQSPRKGPQTVNSSSIYSMYLQQATPPKNYQQAVYNTLNKSVKAVYGKPVLQSGSTSPSPLPFLHGSLPAQTSSQPQTELSEKDQELENVPPSSENSNVENIPRPLSPTKLTPIVHSPLRYQSDADLEALRRKLANAPRPLKKRSSITEPEGPSGPNIQKLLYQRFNTLAGGIESAPFYQPSSPQDFIGILADVDNGNASTNGNIEEPISVQPTVPLPDEPPPSSDANDNELPSPATEELISTETTNQTSETTEDDNNNVAIVPAVEPSPTPTPEVSSPVEDEAPLPPALPPPPPATKRTNLKKPNSERTGHGLRVKFNPLALLLDASLEGEFDLVQRIIYEVDDPSKPNDEGITPLHNAVCAGHHHIVKFLLDFGVNVNAADSDGWTPLHCAASCNSVHLCKLLVESGAAIFASTISDIETAADKCEEMEEGYIQCSQFLYGVQEKLGVMNKGVVYALWDYEAQNNDELSFHEGDAITILRRKDDNETEWWWARLNDKEGYVPKNLLGLYPRIKPRQRTLA</sequence>
<dbReference type="SUPFAM" id="SSF54236">
    <property type="entry name" value="Ubiquitin-like"/>
    <property type="match status" value="1"/>
</dbReference>
<dbReference type="EMBL" id="KL897427">
    <property type="protein sequence ID" value="KGL84500.1"/>
    <property type="molecule type" value="Genomic_DNA"/>
</dbReference>
<keyword evidence="9" id="KW-0539">Nucleus</keyword>
<gene>
    <name evidence="16" type="ORF">N309_12409</name>
</gene>
<evidence type="ECO:0000313" key="16">
    <source>
        <dbReference type="EMBL" id="KGL84500.1"/>
    </source>
</evidence>
<feature type="compositionally biased region" description="Polar residues" evidence="14">
    <location>
        <begin position="634"/>
        <end position="644"/>
    </location>
</feature>
<dbReference type="InterPro" id="IPR036770">
    <property type="entry name" value="Ankyrin_rpt-contain_sf"/>
</dbReference>
<feature type="compositionally biased region" description="Low complexity" evidence="14">
    <location>
        <begin position="510"/>
        <end position="526"/>
    </location>
</feature>
<dbReference type="FunFam" id="1.25.40.20:FF:000008">
    <property type="entry name" value="Apoptosis-stimulating of p53 protein 2 isoform 1"/>
    <property type="match status" value="1"/>
</dbReference>
<feature type="repeat" description="ANK" evidence="11">
    <location>
        <begin position="950"/>
        <end position="982"/>
    </location>
</feature>
<proteinExistence type="inferred from homology"/>
<feature type="coiled-coil region" evidence="13">
    <location>
        <begin position="266"/>
        <end position="310"/>
    </location>
</feature>
<feature type="region of interest" description="Disordered" evidence="14">
    <location>
        <begin position="699"/>
        <end position="723"/>
    </location>
</feature>
<dbReference type="Proteomes" id="UP000053641">
    <property type="component" value="Unassembled WGS sequence"/>
</dbReference>
<dbReference type="PANTHER" id="PTHR24131:SF5">
    <property type="entry name" value="APOPTOSIS-STIMULATING OF P53 PROTEIN 1"/>
    <property type="match status" value="1"/>
</dbReference>
<dbReference type="GO" id="GO:0005634">
    <property type="term" value="C:nucleus"/>
    <property type="evidence" value="ECO:0007669"/>
    <property type="project" value="UniProtKB-SubCell"/>
</dbReference>
<dbReference type="InterPro" id="IPR029071">
    <property type="entry name" value="Ubiquitin-like_domsf"/>
</dbReference>
<dbReference type="Gene3D" id="1.25.40.20">
    <property type="entry name" value="Ankyrin repeat-containing domain"/>
    <property type="match status" value="1"/>
</dbReference>
<evidence type="ECO:0000256" key="9">
    <source>
        <dbReference type="ARBA" id="ARBA00023242"/>
    </source>
</evidence>
<dbReference type="SMART" id="SM00326">
    <property type="entry name" value="SH3"/>
    <property type="match status" value="1"/>
</dbReference>
<dbReference type="FunFam" id="3.10.20.90:FF:000030">
    <property type="entry name" value="Apoptosis-stimulating of p53 protein 2 isoform 1"/>
    <property type="match status" value="1"/>
</dbReference>
<dbReference type="InterPro" id="IPR036028">
    <property type="entry name" value="SH3-like_dom_sf"/>
</dbReference>
<dbReference type="CDD" id="cd11954">
    <property type="entry name" value="SH3_ASPP1"/>
    <property type="match status" value="1"/>
</dbReference>
<accession>A0A099ZUK8</accession>